<dbReference type="STRING" id="1136497.SAMN04489752_2192"/>
<evidence type="ECO:0008006" key="4">
    <source>
        <dbReference type="Google" id="ProtNLM"/>
    </source>
</evidence>
<dbReference type="SUPFAM" id="SSF109854">
    <property type="entry name" value="DinB/YfiT-like putative metalloenzymes"/>
    <property type="match status" value="1"/>
</dbReference>
<name>A0A1H1TZ43_9MICO</name>
<gene>
    <name evidence="2" type="ORF">SAMN04489752_2192</name>
</gene>
<dbReference type="EMBL" id="LT629766">
    <property type="protein sequence ID" value="SDS65545.1"/>
    <property type="molecule type" value="Genomic_DNA"/>
</dbReference>
<evidence type="ECO:0000313" key="2">
    <source>
        <dbReference type="EMBL" id="SDS65545.1"/>
    </source>
</evidence>
<dbReference type="RefSeq" id="WP_092013602.1">
    <property type="nucleotide sequence ID" value="NZ_LT629766.1"/>
</dbReference>
<dbReference type="InterPro" id="IPR034660">
    <property type="entry name" value="DinB/YfiT-like"/>
</dbReference>
<dbReference type="Proteomes" id="UP000199597">
    <property type="component" value="Chromosome I"/>
</dbReference>
<proteinExistence type="predicted"/>
<dbReference type="OrthoDB" id="3292744at2"/>
<sequence>MATETEDARELENFATAGRWICSPLCTIDDSQWDAPGLSGWDVRSLVGHGIDIAAAIGVGPAVSDPALRDTSEIAVGLAVRGGTGSRAPAALTGRGGPAGDFSVLG</sequence>
<organism evidence="2 3">
    <name type="scientific">Brevibacterium siliguriense</name>
    <dbReference type="NCBI Taxonomy" id="1136497"/>
    <lineage>
        <taxon>Bacteria</taxon>
        <taxon>Bacillati</taxon>
        <taxon>Actinomycetota</taxon>
        <taxon>Actinomycetes</taxon>
        <taxon>Micrococcales</taxon>
        <taxon>Brevibacteriaceae</taxon>
        <taxon>Brevibacterium</taxon>
    </lineage>
</organism>
<evidence type="ECO:0000256" key="1">
    <source>
        <dbReference type="SAM" id="MobiDB-lite"/>
    </source>
</evidence>
<reference evidence="3" key="1">
    <citation type="submission" date="2016-10" db="EMBL/GenBank/DDBJ databases">
        <authorList>
            <person name="Varghese N."/>
            <person name="Submissions S."/>
        </authorList>
    </citation>
    <scope>NUCLEOTIDE SEQUENCE [LARGE SCALE GENOMIC DNA]</scope>
    <source>
        <strain evidence="3">DSM 23676</strain>
    </source>
</reference>
<feature type="region of interest" description="Disordered" evidence="1">
    <location>
        <begin position="84"/>
        <end position="106"/>
    </location>
</feature>
<accession>A0A1H1TZ43</accession>
<dbReference type="AlphaFoldDB" id="A0A1H1TZ43"/>
<keyword evidence="3" id="KW-1185">Reference proteome</keyword>
<evidence type="ECO:0000313" key="3">
    <source>
        <dbReference type="Proteomes" id="UP000199597"/>
    </source>
</evidence>
<protein>
    <recommendedName>
        <fullName evidence="4">Mycothiol maleylpyruvate isomerase N-terminal domain-containing protein</fullName>
    </recommendedName>
</protein>